<proteinExistence type="predicted"/>
<evidence type="ECO:0000256" key="2">
    <source>
        <dbReference type="ARBA" id="ARBA00023015"/>
    </source>
</evidence>
<dbReference type="GO" id="GO:0031011">
    <property type="term" value="C:Ino80 complex"/>
    <property type="evidence" value="ECO:0007669"/>
    <property type="project" value="InterPro"/>
</dbReference>
<evidence type="ECO:0000313" key="6">
    <source>
        <dbReference type="EMBL" id="JAV23809.1"/>
    </source>
</evidence>
<organism evidence="6">
    <name type="scientific">Culex tarsalis</name>
    <name type="common">Encephalitis mosquito</name>
    <dbReference type="NCBI Taxonomy" id="7177"/>
    <lineage>
        <taxon>Eukaryota</taxon>
        <taxon>Metazoa</taxon>
        <taxon>Ecdysozoa</taxon>
        <taxon>Arthropoda</taxon>
        <taxon>Hexapoda</taxon>
        <taxon>Insecta</taxon>
        <taxon>Pterygota</taxon>
        <taxon>Neoptera</taxon>
        <taxon>Endopterygota</taxon>
        <taxon>Diptera</taxon>
        <taxon>Nematocera</taxon>
        <taxon>Culicoidea</taxon>
        <taxon>Culicidae</taxon>
        <taxon>Culicinae</taxon>
        <taxon>Culicini</taxon>
        <taxon>Culex</taxon>
        <taxon>Culex</taxon>
    </lineage>
</organism>
<sequence length="114" mass="12759">MEPQSKPIFKRQALAETNPIAGNKKRTWKSLKQILALERTLPWKETDVTYSSINAPPSFVPAKKYSDISGLIAPYTDPHSKLQFHNAEEFQTVRSLPMDLTAGYLALRGATSIV</sequence>
<comment type="subcellular location">
    <subcellularLocation>
        <location evidence="1">Nucleus</location>
    </subcellularLocation>
</comment>
<dbReference type="PANTHER" id="PTHR31200:SF1">
    <property type="entry name" value="INO80 COMPLEX SUBUNIT C"/>
    <property type="match status" value="1"/>
</dbReference>
<evidence type="ECO:0000259" key="5">
    <source>
        <dbReference type="SMART" id="SM00993"/>
    </source>
</evidence>
<evidence type="ECO:0000256" key="1">
    <source>
        <dbReference type="ARBA" id="ARBA00004123"/>
    </source>
</evidence>
<dbReference type="PANTHER" id="PTHR31200">
    <property type="entry name" value="INO80 COMPLEX SUBUNIT C"/>
    <property type="match status" value="1"/>
</dbReference>
<keyword evidence="2" id="KW-0805">Transcription regulation</keyword>
<name>A0A1Q3F8F2_CULTA</name>
<dbReference type="InterPro" id="IPR013272">
    <property type="entry name" value="Vps72/YL1_C"/>
</dbReference>
<protein>
    <submittedName>
        <fullName evidence="6">Putative yl1 nuclear protein</fullName>
    </submittedName>
</protein>
<keyword evidence="3" id="KW-0804">Transcription</keyword>
<dbReference type="InterPro" id="IPR029525">
    <property type="entry name" value="INO80C/Ies6"/>
</dbReference>
<accession>A0A1Q3F8F2</accession>
<dbReference type="Pfam" id="PF08265">
    <property type="entry name" value="YL1_C"/>
    <property type="match status" value="1"/>
</dbReference>
<feature type="domain" description="Vps72/YL1 C-terminal" evidence="5">
    <location>
        <begin position="64"/>
        <end position="93"/>
    </location>
</feature>
<evidence type="ECO:0000256" key="3">
    <source>
        <dbReference type="ARBA" id="ARBA00023163"/>
    </source>
</evidence>
<dbReference type="AlphaFoldDB" id="A0A1Q3F8F2"/>
<keyword evidence="4" id="KW-0539">Nucleus</keyword>
<dbReference type="SMART" id="SM00993">
    <property type="entry name" value="YL1_C"/>
    <property type="match status" value="1"/>
</dbReference>
<dbReference type="EMBL" id="GFDL01011236">
    <property type="protein sequence ID" value="JAV23809.1"/>
    <property type="molecule type" value="Transcribed_RNA"/>
</dbReference>
<dbReference type="GO" id="GO:0006338">
    <property type="term" value="P:chromatin remodeling"/>
    <property type="evidence" value="ECO:0007669"/>
    <property type="project" value="InterPro"/>
</dbReference>
<evidence type="ECO:0000256" key="4">
    <source>
        <dbReference type="ARBA" id="ARBA00023242"/>
    </source>
</evidence>
<reference evidence="6" key="1">
    <citation type="submission" date="2017-01" db="EMBL/GenBank/DDBJ databases">
        <title>A deep insight into the sialotranscriptome of adult male and female Cluex tarsalis mosquitoes.</title>
        <authorList>
            <person name="Ribeiro J.M."/>
            <person name="Moreira F."/>
            <person name="Bernard K.A."/>
            <person name="Calvo E."/>
        </authorList>
    </citation>
    <scope>NUCLEOTIDE SEQUENCE</scope>
    <source>
        <strain evidence="6">Kern County</strain>
        <tissue evidence="6">Salivary glands</tissue>
    </source>
</reference>